<dbReference type="Proteomes" id="UP000014680">
    <property type="component" value="Unassembled WGS sequence"/>
</dbReference>
<organism evidence="1 2">
    <name type="scientific">Entamoeba invadens IP1</name>
    <dbReference type="NCBI Taxonomy" id="370355"/>
    <lineage>
        <taxon>Eukaryota</taxon>
        <taxon>Amoebozoa</taxon>
        <taxon>Evosea</taxon>
        <taxon>Archamoebae</taxon>
        <taxon>Mastigamoebida</taxon>
        <taxon>Entamoebidae</taxon>
        <taxon>Entamoeba</taxon>
    </lineage>
</organism>
<reference evidence="1 2" key="1">
    <citation type="submission" date="2012-10" db="EMBL/GenBank/DDBJ databases">
        <authorList>
            <person name="Zafar N."/>
            <person name="Inman J."/>
            <person name="Hall N."/>
            <person name="Lorenzi H."/>
            <person name="Caler E."/>
        </authorList>
    </citation>
    <scope>NUCLEOTIDE SEQUENCE [LARGE SCALE GENOMIC DNA]</scope>
    <source>
        <strain evidence="1 2">IP1</strain>
    </source>
</reference>
<dbReference type="AlphaFoldDB" id="A0A0A1UBS4"/>
<evidence type="ECO:0000313" key="1">
    <source>
        <dbReference type="EMBL" id="ELP92607.1"/>
    </source>
</evidence>
<name>A0A0A1UBS4_ENTIV</name>
<accession>A0A0A1UBS4</accession>
<gene>
    <name evidence="1" type="ORF">EIN_166120</name>
</gene>
<keyword evidence="2" id="KW-1185">Reference proteome</keyword>
<proteinExistence type="predicted"/>
<dbReference type="KEGG" id="eiv:EIN_166120"/>
<dbReference type="RefSeq" id="XP_004259378.1">
    <property type="nucleotide sequence ID" value="XM_004259330.1"/>
</dbReference>
<dbReference type="VEuPathDB" id="AmoebaDB:EIN_166120"/>
<evidence type="ECO:0000313" key="2">
    <source>
        <dbReference type="Proteomes" id="UP000014680"/>
    </source>
</evidence>
<protein>
    <submittedName>
        <fullName evidence="1">Uncharacterized protein</fullName>
    </submittedName>
</protein>
<dbReference type="GeneID" id="14891583"/>
<dbReference type="EMBL" id="KB206335">
    <property type="protein sequence ID" value="ELP92607.1"/>
    <property type="molecule type" value="Genomic_DNA"/>
</dbReference>
<sequence>MCDHILYPNSKEKLNTNLVQLNSECTCKIKEDEIVVFADLYQTRRFLDIIPKLKEPSKSEKIRRIEKAPKEDKFKYEEWRVEQKKPKACVGMYRGETTKEIKHSSIDDVLNEDWIDSDSTDDCEDVELEGLESYLYKE</sequence>